<name>A0ABY8R2N9_PARBF</name>
<evidence type="ECO:0000313" key="3">
    <source>
        <dbReference type="Proteomes" id="UP001239169"/>
    </source>
</evidence>
<evidence type="ECO:0000313" key="2">
    <source>
        <dbReference type="EMBL" id="WGX75700.1"/>
    </source>
</evidence>
<reference evidence="2 3" key="1">
    <citation type="submission" date="2023-04" db="EMBL/GenBank/DDBJ databases">
        <title>Bacteria Genome Submission.</title>
        <authorList>
            <person name="Isaac P."/>
        </authorList>
    </citation>
    <scope>NUCLEOTIDE SEQUENCE [LARGE SCALE GENOMIC DNA]</scope>
    <source>
        <strain evidence="2 3">SampleS7P1</strain>
    </source>
</reference>
<protein>
    <submittedName>
        <fullName evidence="2">Uncharacterized protein</fullName>
    </submittedName>
</protein>
<proteinExistence type="predicted"/>
<keyword evidence="1" id="KW-0472">Membrane</keyword>
<dbReference type="Proteomes" id="UP001239169">
    <property type="component" value="Chromosome"/>
</dbReference>
<dbReference type="EMBL" id="CP124685">
    <property type="protein sequence ID" value="WGX75700.1"/>
    <property type="molecule type" value="Genomic_DNA"/>
</dbReference>
<feature type="transmembrane region" description="Helical" evidence="1">
    <location>
        <begin position="35"/>
        <end position="54"/>
    </location>
</feature>
<keyword evidence="3" id="KW-1185">Reference proteome</keyword>
<gene>
    <name evidence="2" type="ORF">QJS64_17440</name>
</gene>
<keyword evidence="1" id="KW-1133">Transmembrane helix</keyword>
<accession>A0ABY8R2N9</accession>
<evidence type="ECO:0000256" key="1">
    <source>
        <dbReference type="SAM" id="Phobius"/>
    </source>
</evidence>
<organism evidence="2 3">
    <name type="scientific">Paraclostridium bifermentans</name>
    <name type="common">Clostridium bifermentans</name>
    <dbReference type="NCBI Taxonomy" id="1490"/>
    <lineage>
        <taxon>Bacteria</taxon>
        <taxon>Bacillati</taxon>
        <taxon>Bacillota</taxon>
        <taxon>Clostridia</taxon>
        <taxon>Peptostreptococcales</taxon>
        <taxon>Peptostreptococcaceae</taxon>
        <taxon>Paraclostridium</taxon>
    </lineage>
</organism>
<keyword evidence="1" id="KW-0812">Transmembrane</keyword>
<sequence>MSRSGDNFVRYMYYYFSMQPYMFEIWANTVDNLGIKGYGLASTNGFIFAILYIIKNFLRLPNYPQYWYSIYSLIGATDSQWQVIAGDATIANAYVSIFWFLYLDGRILE</sequence>